<dbReference type="Pfam" id="PF04020">
    <property type="entry name" value="Phage_holin_4_2"/>
    <property type="match status" value="1"/>
</dbReference>
<dbReference type="PANTHER" id="PTHR37309">
    <property type="entry name" value="SLR0284 PROTEIN"/>
    <property type="match status" value="1"/>
</dbReference>
<dbReference type="EMBL" id="JAUSXB010000001">
    <property type="protein sequence ID" value="MDQ0674851.1"/>
    <property type="molecule type" value="Genomic_DNA"/>
</dbReference>
<evidence type="ECO:0000313" key="2">
    <source>
        <dbReference type="EMBL" id="MDQ0674851.1"/>
    </source>
</evidence>
<reference evidence="2 3" key="1">
    <citation type="submission" date="2023-07" db="EMBL/GenBank/DDBJ databases">
        <title>Comparative genomics of wheat-associated soil bacteria to identify genetic determinants of phenazine resistance.</title>
        <authorList>
            <person name="Mouncey N."/>
        </authorList>
    </citation>
    <scope>NUCLEOTIDE SEQUENCE [LARGE SCALE GENOMIC DNA]</scope>
    <source>
        <strain evidence="2 3">W1I3</strain>
    </source>
</reference>
<proteinExistence type="predicted"/>
<dbReference type="Proteomes" id="UP001236806">
    <property type="component" value="Unassembled WGS sequence"/>
</dbReference>
<feature type="transmembrane region" description="Helical" evidence="1">
    <location>
        <begin position="7"/>
        <end position="24"/>
    </location>
</feature>
<keyword evidence="3" id="KW-1185">Reference proteome</keyword>
<accession>A0ABU0PLK5</accession>
<evidence type="ECO:0000313" key="3">
    <source>
        <dbReference type="Proteomes" id="UP001236806"/>
    </source>
</evidence>
<keyword evidence="1" id="KW-0472">Membrane</keyword>
<dbReference type="PANTHER" id="PTHR37309:SF1">
    <property type="entry name" value="SLR0284 PROTEIN"/>
    <property type="match status" value="1"/>
</dbReference>
<evidence type="ECO:0000256" key="1">
    <source>
        <dbReference type="SAM" id="Phobius"/>
    </source>
</evidence>
<keyword evidence="1" id="KW-1133">Transmembrane helix</keyword>
<organism evidence="2 3">
    <name type="scientific">Pseudarthrobacter siccitolerans</name>
    <dbReference type="NCBI Taxonomy" id="861266"/>
    <lineage>
        <taxon>Bacteria</taxon>
        <taxon>Bacillati</taxon>
        <taxon>Actinomycetota</taxon>
        <taxon>Actinomycetes</taxon>
        <taxon>Micrococcales</taxon>
        <taxon>Micrococcaceae</taxon>
        <taxon>Pseudarthrobacter</taxon>
    </lineage>
</organism>
<gene>
    <name evidence="2" type="ORF">QFZ36_002412</name>
</gene>
<dbReference type="InterPro" id="IPR007165">
    <property type="entry name" value="Phage_holin_4_2"/>
</dbReference>
<sequence>MGPMRLIARVLINGLALWVASWILPGLEISSSATTDAVANTGVTQGTDTIGIVLAYLFIGVIFGLVNALVRPLVSLLALPLTILTLGLFTVVINAAMLYLTSWISSYTPVHFTIDSFFWTAVFAAIIITLVSLVAGRITGTRR</sequence>
<comment type="caution">
    <text evidence="2">The sequence shown here is derived from an EMBL/GenBank/DDBJ whole genome shotgun (WGS) entry which is preliminary data.</text>
</comment>
<name>A0ABU0PLK5_9MICC</name>
<protein>
    <submittedName>
        <fullName evidence="2">Membrane protein</fullName>
    </submittedName>
</protein>
<feature type="transmembrane region" description="Helical" evidence="1">
    <location>
        <begin position="116"/>
        <end position="136"/>
    </location>
</feature>
<keyword evidence="1" id="KW-0812">Transmembrane</keyword>
<feature type="transmembrane region" description="Helical" evidence="1">
    <location>
        <begin position="50"/>
        <end position="70"/>
    </location>
</feature>
<feature type="transmembrane region" description="Helical" evidence="1">
    <location>
        <begin position="77"/>
        <end position="104"/>
    </location>
</feature>